<dbReference type="GO" id="GO:0046166">
    <property type="term" value="P:glyceraldehyde-3-phosphate biosynthetic process"/>
    <property type="evidence" value="ECO:0007669"/>
    <property type="project" value="TreeGrafter"/>
</dbReference>
<dbReference type="EMBL" id="GHBP01004726">
    <property type="protein sequence ID" value="NDJ93715.1"/>
    <property type="molecule type" value="Transcribed_RNA"/>
</dbReference>
<evidence type="ECO:0000256" key="6">
    <source>
        <dbReference type="ARBA" id="ARBA00023235"/>
    </source>
</evidence>
<comment type="pathway">
    <text evidence="7">Carbohydrate biosynthesis; gluconeogenesis.</text>
</comment>
<dbReference type="OrthoDB" id="6715177at2759"/>
<dbReference type="InterPro" id="IPR000652">
    <property type="entry name" value="Triosephosphate_isomerase"/>
</dbReference>
<dbReference type="Pfam" id="PF00121">
    <property type="entry name" value="TIM"/>
    <property type="match status" value="1"/>
</dbReference>
<reference evidence="8" key="1">
    <citation type="submission" date="2018-11" db="EMBL/GenBank/DDBJ databases">
        <title>Henneguya salminicola genome and transcriptome.</title>
        <authorList>
            <person name="Yahalomi D."/>
            <person name="Atkinson S.D."/>
            <person name="Neuhof M."/>
            <person name="Chang E.S."/>
            <person name="Philippe H."/>
            <person name="Cartwright P."/>
            <person name="Bartholomew J.L."/>
            <person name="Huchon D."/>
        </authorList>
    </citation>
    <scope>NUCLEOTIDE SEQUENCE</scope>
    <source>
        <strain evidence="8">Hz1</strain>
        <tissue evidence="8">Whole</tissue>
    </source>
</reference>
<comment type="subunit">
    <text evidence="3">Homodimer.</text>
</comment>
<dbReference type="SUPFAM" id="SSF51351">
    <property type="entry name" value="Triosephosphate isomerase (TIM)"/>
    <property type="match status" value="1"/>
</dbReference>
<dbReference type="Gene3D" id="3.20.20.70">
    <property type="entry name" value="Aldolase class I"/>
    <property type="match status" value="1"/>
</dbReference>
<evidence type="ECO:0000256" key="4">
    <source>
        <dbReference type="ARBA" id="ARBA00019397"/>
    </source>
</evidence>
<dbReference type="GO" id="GO:0006094">
    <property type="term" value="P:gluconeogenesis"/>
    <property type="evidence" value="ECO:0007669"/>
    <property type="project" value="UniProtKB-UniPathway"/>
</dbReference>
<dbReference type="AlphaFoldDB" id="A0A6G3MI52"/>
<organism evidence="8">
    <name type="scientific">Henneguya salminicola</name>
    <name type="common">Myxosporean</name>
    <dbReference type="NCBI Taxonomy" id="69463"/>
    <lineage>
        <taxon>Eukaryota</taxon>
        <taxon>Metazoa</taxon>
        <taxon>Cnidaria</taxon>
        <taxon>Myxozoa</taxon>
        <taxon>Myxosporea</taxon>
        <taxon>Bivalvulida</taxon>
        <taxon>Platysporina</taxon>
        <taxon>Myxobolidae</taxon>
        <taxon>Henneguya</taxon>
    </lineage>
</organism>
<dbReference type="GO" id="GO:0004807">
    <property type="term" value="F:triose-phosphate isomerase activity"/>
    <property type="evidence" value="ECO:0007669"/>
    <property type="project" value="UniProtKB-EC"/>
</dbReference>
<dbReference type="InterPro" id="IPR035990">
    <property type="entry name" value="TIM_sf"/>
</dbReference>
<dbReference type="GO" id="GO:0005829">
    <property type="term" value="C:cytosol"/>
    <property type="evidence" value="ECO:0007669"/>
    <property type="project" value="TreeGrafter"/>
</dbReference>
<dbReference type="UniPathway" id="UPA00138"/>
<comment type="similarity">
    <text evidence="2 7">Belongs to the triosephosphate isomerase family.</text>
</comment>
<evidence type="ECO:0000256" key="2">
    <source>
        <dbReference type="ARBA" id="ARBA00007422"/>
    </source>
</evidence>
<evidence type="ECO:0000256" key="5">
    <source>
        <dbReference type="ARBA" id="ARBA00022432"/>
    </source>
</evidence>
<dbReference type="GO" id="GO:0006096">
    <property type="term" value="P:glycolytic process"/>
    <property type="evidence" value="ECO:0007669"/>
    <property type="project" value="UniProtKB-UniPathway"/>
</dbReference>
<comment type="catalytic activity">
    <reaction evidence="7">
        <text>D-glyceraldehyde 3-phosphate = dihydroxyacetone phosphate</text>
        <dbReference type="Rhea" id="RHEA:18585"/>
        <dbReference type="ChEBI" id="CHEBI:57642"/>
        <dbReference type="ChEBI" id="CHEBI:59776"/>
        <dbReference type="EC" id="5.3.1.1"/>
    </reaction>
</comment>
<dbReference type="NCBIfam" id="TIGR00419">
    <property type="entry name" value="tim"/>
    <property type="match status" value="1"/>
</dbReference>
<protein>
    <recommendedName>
        <fullName evidence="4 7">Triosephosphate isomerase</fullName>
        <ecNumber evidence="7">5.3.1.1</ecNumber>
    </recommendedName>
</protein>
<evidence type="ECO:0000256" key="7">
    <source>
        <dbReference type="RuleBase" id="RU363013"/>
    </source>
</evidence>
<evidence type="ECO:0000313" key="8">
    <source>
        <dbReference type="EMBL" id="NDJ93715.1"/>
    </source>
</evidence>
<evidence type="ECO:0000256" key="3">
    <source>
        <dbReference type="ARBA" id="ARBA00011738"/>
    </source>
</evidence>
<dbReference type="UniPathway" id="UPA00109">
    <property type="reaction ID" value="UER00189"/>
</dbReference>
<dbReference type="EC" id="5.3.1.1" evidence="7"/>
<dbReference type="CDD" id="cd00311">
    <property type="entry name" value="TIM"/>
    <property type="match status" value="1"/>
</dbReference>
<evidence type="ECO:0000256" key="1">
    <source>
        <dbReference type="ARBA" id="ARBA00004680"/>
    </source>
</evidence>
<dbReference type="InterPro" id="IPR013785">
    <property type="entry name" value="Aldolase_TIM"/>
</dbReference>
<keyword evidence="6 7" id="KW-0413">Isomerase</keyword>
<dbReference type="PROSITE" id="PS51440">
    <property type="entry name" value="TIM_2"/>
    <property type="match status" value="1"/>
</dbReference>
<accession>A0A6G3MI52</accession>
<proteinExistence type="inferred from homology"/>
<dbReference type="PANTHER" id="PTHR21139">
    <property type="entry name" value="TRIOSEPHOSPHATE ISOMERASE"/>
    <property type="match status" value="1"/>
</dbReference>
<keyword evidence="7" id="KW-0324">Glycolysis</keyword>
<keyword evidence="5 7" id="KW-0312">Gluconeogenesis</keyword>
<sequence length="153" mass="17110">MARRVFIGGNWKMQASSAKVNEIIKMLNDACFQETSRDIVVAPSYLFLSHVKSQLRKEFKVAAQNCCHKPTGAFTGEVSPQMIKDIGLEWVILGHSERRHIFKETDDIISQKIALAIESGLHVIACIGETLEQREAQQTETVLKSQLDPIASN</sequence>
<comment type="pathway">
    <text evidence="1 7">Carbohydrate degradation; glycolysis; D-glyceraldehyde 3-phosphate from glycerone phosphate: step 1/1.</text>
</comment>
<dbReference type="GO" id="GO:0019563">
    <property type="term" value="P:glycerol catabolic process"/>
    <property type="evidence" value="ECO:0007669"/>
    <property type="project" value="TreeGrafter"/>
</dbReference>
<dbReference type="PANTHER" id="PTHR21139:SF2">
    <property type="entry name" value="TRIOSEPHOSPHATE ISOMERASE"/>
    <property type="match status" value="1"/>
</dbReference>
<name>A0A6G3MI52_HENSL</name>